<evidence type="ECO:0000259" key="1">
    <source>
        <dbReference type="Pfam" id="PF12697"/>
    </source>
</evidence>
<dbReference type="EMBL" id="FWXV01000001">
    <property type="protein sequence ID" value="SMC75194.1"/>
    <property type="molecule type" value="Genomic_DNA"/>
</dbReference>
<sequence length="240" mass="26381">MVIVFLHGVPETAAIWRKLRAAIGMESVALSLPGFGCARPEGFESAKDEYVAWVADQLDRFDEVDLVGHDWGAGLTYRLALTHRLRSWVADVANILHPGYVWHPQAQVWQTPGKGEAGIEQMLATPTETLAERYTSYGPSVEDAREMAQGTDETMGASILSLYRSATPNLHSHWGPLAPTEAPGLVLHAINDPFSEEGKAREVATALGARFQSIEANHFWPYEAPDKAAEVLTQFWASVK</sequence>
<name>A0A1W2BR31_KIBAR</name>
<dbReference type="InterPro" id="IPR000073">
    <property type="entry name" value="AB_hydrolase_1"/>
</dbReference>
<dbReference type="Proteomes" id="UP000192674">
    <property type="component" value="Unassembled WGS sequence"/>
</dbReference>
<organism evidence="2 3">
    <name type="scientific">Kibdelosporangium aridum</name>
    <dbReference type="NCBI Taxonomy" id="2030"/>
    <lineage>
        <taxon>Bacteria</taxon>
        <taxon>Bacillati</taxon>
        <taxon>Actinomycetota</taxon>
        <taxon>Actinomycetes</taxon>
        <taxon>Pseudonocardiales</taxon>
        <taxon>Pseudonocardiaceae</taxon>
        <taxon>Kibdelosporangium</taxon>
    </lineage>
</organism>
<evidence type="ECO:0000313" key="2">
    <source>
        <dbReference type="EMBL" id="SMC75194.1"/>
    </source>
</evidence>
<feature type="domain" description="AB hydrolase-1" evidence="1">
    <location>
        <begin position="3"/>
        <end position="230"/>
    </location>
</feature>
<protein>
    <submittedName>
        <fullName evidence="2">Pimeloyl-ACP methyl ester carboxylesterase</fullName>
    </submittedName>
</protein>
<dbReference type="AlphaFoldDB" id="A0A1W2BR31"/>
<dbReference type="InterPro" id="IPR029058">
    <property type="entry name" value="AB_hydrolase_fold"/>
</dbReference>
<dbReference type="InterPro" id="IPR000639">
    <property type="entry name" value="Epox_hydrolase-like"/>
</dbReference>
<dbReference type="Gene3D" id="3.40.50.1820">
    <property type="entry name" value="alpha/beta hydrolase"/>
    <property type="match status" value="1"/>
</dbReference>
<dbReference type="PRINTS" id="PR00412">
    <property type="entry name" value="EPOXHYDRLASE"/>
</dbReference>
<dbReference type="PANTHER" id="PTHR43194:SF2">
    <property type="entry name" value="PEROXISOMAL MEMBRANE PROTEIN LPX1"/>
    <property type="match status" value="1"/>
</dbReference>
<reference evidence="2 3" key="1">
    <citation type="submission" date="2017-04" db="EMBL/GenBank/DDBJ databases">
        <authorList>
            <person name="Afonso C.L."/>
            <person name="Miller P.J."/>
            <person name="Scott M.A."/>
            <person name="Spackman E."/>
            <person name="Goraichik I."/>
            <person name="Dimitrov K.M."/>
            <person name="Suarez D.L."/>
            <person name="Swayne D.E."/>
        </authorList>
    </citation>
    <scope>NUCLEOTIDE SEQUENCE [LARGE SCALE GENOMIC DNA]</scope>
    <source>
        <strain evidence="2 3">DSM 43828</strain>
    </source>
</reference>
<dbReference type="GO" id="GO:0003824">
    <property type="term" value="F:catalytic activity"/>
    <property type="evidence" value="ECO:0007669"/>
    <property type="project" value="InterPro"/>
</dbReference>
<gene>
    <name evidence="2" type="ORF">SAMN05661093_01902</name>
</gene>
<dbReference type="SUPFAM" id="SSF53474">
    <property type="entry name" value="alpha/beta-Hydrolases"/>
    <property type="match status" value="1"/>
</dbReference>
<accession>A0A1W2BR31</accession>
<dbReference type="InterPro" id="IPR050228">
    <property type="entry name" value="Carboxylesterase_BioH"/>
</dbReference>
<keyword evidence="3" id="KW-1185">Reference proteome</keyword>
<dbReference type="PANTHER" id="PTHR43194">
    <property type="entry name" value="HYDROLASE ALPHA/BETA FOLD FAMILY"/>
    <property type="match status" value="1"/>
</dbReference>
<proteinExistence type="predicted"/>
<evidence type="ECO:0000313" key="3">
    <source>
        <dbReference type="Proteomes" id="UP000192674"/>
    </source>
</evidence>
<dbReference type="Pfam" id="PF12697">
    <property type="entry name" value="Abhydrolase_6"/>
    <property type="match status" value="1"/>
</dbReference>